<dbReference type="InterPro" id="IPR050747">
    <property type="entry name" value="Mitochondrial_chaperone_BCS1"/>
</dbReference>
<evidence type="ECO:0000256" key="3">
    <source>
        <dbReference type="ARBA" id="ARBA00022692"/>
    </source>
</evidence>
<dbReference type="AlphaFoldDB" id="G2YUV9"/>
<dbReference type="InterPro" id="IPR003593">
    <property type="entry name" value="AAA+_ATPase"/>
</dbReference>
<dbReference type="HOGENOM" id="CLU_010189_4_1_1"/>
<feature type="compositionally biased region" description="Basic residues" evidence="12">
    <location>
        <begin position="551"/>
        <end position="560"/>
    </location>
</feature>
<proteinExistence type="inferred from homology"/>
<gene>
    <name evidence="16" type="ORF">BofuT4_P158030.1</name>
</gene>
<dbReference type="Pfam" id="PF00004">
    <property type="entry name" value="AAA"/>
    <property type="match status" value="2"/>
</dbReference>
<dbReference type="InterPro" id="IPR014851">
    <property type="entry name" value="BCS1_N"/>
</dbReference>
<name>G2YUV9_BOTF4</name>
<evidence type="ECO:0000256" key="5">
    <source>
        <dbReference type="ARBA" id="ARBA00022792"/>
    </source>
</evidence>
<evidence type="ECO:0000256" key="2">
    <source>
        <dbReference type="ARBA" id="ARBA00007448"/>
    </source>
</evidence>
<feature type="compositionally biased region" description="Basic and acidic residues" evidence="12">
    <location>
        <begin position="628"/>
        <end position="673"/>
    </location>
</feature>
<protein>
    <recommendedName>
        <fullName evidence="18">Mitochondrial chaperone bcs1 protein</fullName>
    </recommendedName>
</protein>
<feature type="compositionally biased region" description="Acidic residues" evidence="12">
    <location>
        <begin position="405"/>
        <end position="418"/>
    </location>
</feature>
<feature type="compositionally biased region" description="Acidic residues" evidence="12">
    <location>
        <begin position="674"/>
        <end position="693"/>
    </location>
</feature>
<evidence type="ECO:0000256" key="10">
    <source>
        <dbReference type="ARBA" id="ARBA00023136"/>
    </source>
</evidence>
<feature type="domain" description="BCS1 N-terminal" evidence="15">
    <location>
        <begin position="93"/>
        <end position="299"/>
    </location>
</feature>
<dbReference type="Pfam" id="PF08740">
    <property type="entry name" value="BCS1_N"/>
    <property type="match status" value="1"/>
</dbReference>
<keyword evidence="7" id="KW-0067">ATP-binding</keyword>
<feature type="region of interest" description="Disordered" evidence="12">
    <location>
        <begin position="399"/>
        <end position="423"/>
    </location>
</feature>
<keyword evidence="6" id="KW-0378">Hydrolase</keyword>
<dbReference type="SMART" id="SM00382">
    <property type="entry name" value="AAA"/>
    <property type="match status" value="1"/>
</dbReference>
<dbReference type="PROSITE" id="PS00674">
    <property type="entry name" value="AAA"/>
    <property type="match status" value="1"/>
</dbReference>
<feature type="region of interest" description="Disordered" evidence="12">
    <location>
        <begin position="173"/>
        <end position="194"/>
    </location>
</feature>
<feature type="transmembrane region" description="Helical" evidence="13">
    <location>
        <begin position="87"/>
        <end position="105"/>
    </location>
</feature>
<comment type="subcellular location">
    <subcellularLocation>
        <location evidence="1">Mitochondrion inner membrane</location>
        <topology evidence="1">Single-pass membrane protein</topology>
    </subcellularLocation>
</comment>
<dbReference type="InterPro" id="IPR027417">
    <property type="entry name" value="P-loop_NTPase"/>
</dbReference>
<evidence type="ECO:0000256" key="4">
    <source>
        <dbReference type="ARBA" id="ARBA00022741"/>
    </source>
</evidence>
<dbReference type="GO" id="GO:0005743">
    <property type="term" value="C:mitochondrial inner membrane"/>
    <property type="evidence" value="ECO:0007669"/>
    <property type="project" value="UniProtKB-SubCell"/>
</dbReference>
<keyword evidence="5" id="KW-0999">Mitochondrion inner membrane</keyword>
<dbReference type="EMBL" id="FQ790354">
    <property type="protein sequence ID" value="CCD55407.1"/>
    <property type="molecule type" value="Genomic_DNA"/>
</dbReference>
<evidence type="ECO:0000256" key="9">
    <source>
        <dbReference type="ARBA" id="ARBA00023128"/>
    </source>
</evidence>
<dbReference type="PANTHER" id="PTHR23070">
    <property type="entry name" value="BCS1 AAA-TYPE ATPASE"/>
    <property type="match status" value="1"/>
</dbReference>
<sequence>MSKRQHIPEYKTLASPPDCENSSEFIANMNDSVPYDTMGNPGHHSAGDSTGQATFGYSQPHIIDMFFPGFSLFATALKNYTAIDLNIYIPMLVIMGILIFCWQYLETWFWIELDAYFMSTADVRMDDEMYNMVMAWISEQSFAQRSRHFVASTNLNSRMWFMWNFNEDEENEEEEDDFEIDEDGSPVPKKASEKEKRVRFTPSFGTHYFWYKRRLLQFRRLQTQSLNSSAMSEKEEISISSFGRNPRILKELLDECRQAFIKNDENKTIIYRGGAKGGSFGEPGWTRLLSRTSRPFSTVVLDEVVKQNIIADMKDYLHPYTKRWYSNRGIPYRRGYLLHGPPGTGKSSLSFAIAGYFKLKIYIVSLNSGSMNEETLSTLFAELPKQCVVLLEDIDTAGLTHTRDNDEDEDSSEFDEEAGPASPLTKATKAMEAMANKNGDKDHSGKVSLSALLNVIDGVASQEGRILIMTTNHIEKLDEALIRPGRVDMTVHFDLATKENMEQIFRSIYATLEGDYPELKSSESGSSDGGSVKSESARGRSPGSDVPVSKRGMHKKKPRSPSKERRIQAELDRIIAAEEEQRKLEDEERIAKLAKLFSEKVPEAKFSPAEIQGYLLKHKRNAENAVEGAEKWVKEREEEKERAKLKESEEREKRDKEKAKLEKEIEKLKKEKEAEDGDGGEGDEDENEGEGEGDSEKAMKEVETIKEQTEMVKKEVEALKDEVFNGMEKKMQKMEKAGIKLKDIEMASGKKATHKSDVEMVEFAETGSQTDPDEILV</sequence>
<evidence type="ECO:0000256" key="13">
    <source>
        <dbReference type="SAM" id="Phobius"/>
    </source>
</evidence>
<dbReference type="SUPFAM" id="SSF52540">
    <property type="entry name" value="P-loop containing nucleoside triphosphate hydrolases"/>
    <property type="match status" value="1"/>
</dbReference>
<keyword evidence="4" id="KW-0547">Nucleotide-binding</keyword>
<keyword evidence="10 13" id="KW-0472">Membrane</keyword>
<evidence type="ECO:0000256" key="1">
    <source>
        <dbReference type="ARBA" id="ARBA00004434"/>
    </source>
</evidence>
<evidence type="ECO:0000313" key="16">
    <source>
        <dbReference type="EMBL" id="CCD55407.1"/>
    </source>
</evidence>
<dbReference type="Gene3D" id="3.40.50.300">
    <property type="entry name" value="P-loop containing nucleotide triphosphate hydrolases"/>
    <property type="match status" value="1"/>
</dbReference>
<keyword evidence="9" id="KW-0496">Mitochondrion</keyword>
<dbReference type="InParanoid" id="G2YUV9"/>
<keyword evidence="8 13" id="KW-1133">Transmembrane helix</keyword>
<reference evidence="17" key="1">
    <citation type="journal article" date="2011" name="PLoS Genet.">
        <title>Genomic analysis of the necrotrophic fungal pathogens Sclerotinia sclerotiorum and Botrytis cinerea.</title>
        <authorList>
            <person name="Amselem J."/>
            <person name="Cuomo C.A."/>
            <person name="van Kan J.A."/>
            <person name="Viaud M."/>
            <person name="Benito E.P."/>
            <person name="Couloux A."/>
            <person name="Coutinho P.M."/>
            <person name="de Vries R.P."/>
            <person name="Dyer P.S."/>
            <person name="Fillinger S."/>
            <person name="Fournier E."/>
            <person name="Gout L."/>
            <person name="Hahn M."/>
            <person name="Kohn L."/>
            <person name="Lapalu N."/>
            <person name="Plummer K.M."/>
            <person name="Pradier J.M."/>
            <person name="Quevillon E."/>
            <person name="Sharon A."/>
            <person name="Simon A."/>
            <person name="ten Have A."/>
            <person name="Tudzynski B."/>
            <person name="Tudzynski P."/>
            <person name="Wincker P."/>
            <person name="Andrew M."/>
            <person name="Anthouard V."/>
            <person name="Beever R.E."/>
            <person name="Beffa R."/>
            <person name="Benoit I."/>
            <person name="Bouzid O."/>
            <person name="Brault B."/>
            <person name="Chen Z."/>
            <person name="Choquer M."/>
            <person name="Collemare J."/>
            <person name="Cotton P."/>
            <person name="Danchin E.G."/>
            <person name="Da Silva C."/>
            <person name="Gautier A."/>
            <person name="Giraud C."/>
            <person name="Giraud T."/>
            <person name="Gonzalez C."/>
            <person name="Grossetete S."/>
            <person name="Guldener U."/>
            <person name="Henrissat B."/>
            <person name="Howlett B.J."/>
            <person name="Kodira C."/>
            <person name="Kretschmer M."/>
            <person name="Lappartient A."/>
            <person name="Leroch M."/>
            <person name="Levis C."/>
            <person name="Mauceli E."/>
            <person name="Neuveglise C."/>
            <person name="Oeser B."/>
            <person name="Pearson M."/>
            <person name="Poulain J."/>
            <person name="Poussereau N."/>
            <person name="Quesneville H."/>
            <person name="Rascle C."/>
            <person name="Schumacher J."/>
            <person name="Segurens B."/>
            <person name="Sexton A."/>
            <person name="Silva E."/>
            <person name="Sirven C."/>
            <person name="Soanes D.M."/>
            <person name="Talbot N.J."/>
            <person name="Templeton M."/>
            <person name="Yandava C."/>
            <person name="Yarden O."/>
            <person name="Zeng Q."/>
            <person name="Rollins J.A."/>
            <person name="Lebrun M.H."/>
            <person name="Dickman M."/>
        </authorList>
    </citation>
    <scope>NUCLEOTIDE SEQUENCE [LARGE SCALE GENOMIC DNA]</scope>
    <source>
        <strain evidence="17">T4</strain>
    </source>
</reference>
<feature type="region of interest" description="Disordered" evidence="12">
    <location>
        <begin position="517"/>
        <end position="568"/>
    </location>
</feature>
<evidence type="ECO:0000259" key="15">
    <source>
        <dbReference type="SMART" id="SM01024"/>
    </source>
</evidence>
<feature type="region of interest" description="Disordered" evidence="12">
    <location>
        <begin position="617"/>
        <end position="700"/>
    </location>
</feature>
<dbReference type="STRING" id="999810.G2YUV9"/>
<feature type="compositionally biased region" description="Low complexity" evidence="12">
    <location>
        <begin position="522"/>
        <end position="534"/>
    </location>
</feature>
<dbReference type="OrthoDB" id="10251412at2759"/>
<comment type="catalytic activity">
    <reaction evidence="11">
        <text>ATP + H2O = ADP + phosphate + H(+)</text>
        <dbReference type="Rhea" id="RHEA:13065"/>
        <dbReference type="ChEBI" id="CHEBI:15377"/>
        <dbReference type="ChEBI" id="CHEBI:15378"/>
        <dbReference type="ChEBI" id="CHEBI:30616"/>
        <dbReference type="ChEBI" id="CHEBI:43474"/>
        <dbReference type="ChEBI" id="CHEBI:456216"/>
    </reaction>
    <physiologicalReaction direction="left-to-right" evidence="11">
        <dbReference type="Rhea" id="RHEA:13066"/>
    </physiologicalReaction>
</comment>
<feature type="domain" description="AAA+ ATPase" evidence="14">
    <location>
        <begin position="332"/>
        <end position="497"/>
    </location>
</feature>
<dbReference type="InterPro" id="IPR003960">
    <property type="entry name" value="ATPase_AAA_CS"/>
</dbReference>
<dbReference type="Proteomes" id="UP000008177">
    <property type="component" value="Unplaced contigs"/>
</dbReference>
<accession>G2YUV9</accession>
<dbReference type="GO" id="GO:0016887">
    <property type="term" value="F:ATP hydrolysis activity"/>
    <property type="evidence" value="ECO:0007669"/>
    <property type="project" value="InterPro"/>
</dbReference>
<dbReference type="InterPro" id="IPR003959">
    <property type="entry name" value="ATPase_AAA_core"/>
</dbReference>
<keyword evidence="3 13" id="KW-0812">Transmembrane</keyword>
<feature type="compositionally biased region" description="Acidic residues" evidence="12">
    <location>
        <begin position="173"/>
        <end position="184"/>
    </location>
</feature>
<dbReference type="InterPro" id="IPR057495">
    <property type="entry name" value="AAA_lid_BCS1"/>
</dbReference>
<evidence type="ECO:0000256" key="7">
    <source>
        <dbReference type="ARBA" id="ARBA00022840"/>
    </source>
</evidence>
<evidence type="ECO:0000259" key="14">
    <source>
        <dbReference type="SMART" id="SM00382"/>
    </source>
</evidence>
<dbReference type="GO" id="GO:0005524">
    <property type="term" value="F:ATP binding"/>
    <property type="evidence" value="ECO:0007669"/>
    <property type="project" value="UniProtKB-KW"/>
</dbReference>
<comment type="similarity">
    <text evidence="2">Belongs to the AAA ATPase family. BCS1 subfamily.</text>
</comment>
<evidence type="ECO:0000256" key="11">
    <source>
        <dbReference type="ARBA" id="ARBA00048778"/>
    </source>
</evidence>
<evidence type="ECO:0000313" key="17">
    <source>
        <dbReference type="Proteomes" id="UP000008177"/>
    </source>
</evidence>
<organism evidence="16 17">
    <name type="scientific">Botryotinia fuckeliana (strain T4)</name>
    <name type="common">Noble rot fungus</name>
    <name type="synonym">Botrytis cinerea</name>
    <dbReference type="NCBI Taxonomy" id="999810"/>
    <lineage>
        <taxon>Eukaryota</taxon>
        <taxon>Fungi</taxon>
        <taxon>Dikarya</taxon>
        <taxon>Ascomycota</taxon>
        <taxon>Pezizomycotina</taxon>
        <taxon>Leotiomycetes</taxon>
        <taxon>Helotiales</taxon>
        <taxon>Sclerotiniaceae</taxon>
        <taxon>Botrytis</taxon>
    </lineage>
</organism>
<dbReference type="eggNOG" id="KOG0743">
    <property type="taxonomic scope" value="Eukaryota"/>
</dbReference>
<dbReference type="Pfam" id="PF25426">
    <property type="entry name" value="AAA_lid_BCS1"/>
    <property type="match status" value="1"/>
</dbReference>
<evidence type="ECO:0000256" key="6">
    <source>
        <dbReference type="ARBA" id="ARBA00022801"/>
    </source>
</evidence>
<evidence type="ECO:0000256" key="12">
    <source>
        <dbReference type="SAM" id="MobiDB-lite"/>
    </source>
</evidence>
<evidence type="ECO:0000256" key="8">
    <source>
        <dbReference type="ARBA" id="ARBA00022989"/>
    </source>
</evidence>
<evidence type="ECO:0008006" key="18">
    <source>
        <dbReference type="Google" id="ProtNLM"/>
    </source>
</evidence>
<dbReference type="SMART" id="SM01024">
    <property type="entry name" value="BCS1_N"/>
    <property type="match status" value="1"/>
</dbReference>